<keyword evidence="1" id="KW-1133">Transmembrane helix</keyword>
<dbReference type="RefSeq" id="WP_189409525.1">
    <property type="nucleotide sequence ID" value="NZ_BMYJ01000001.1"/>
</dbReference>
<gene>
    <name evidence="2" type="ORF">GCM10007315_01580</name>
</gene>
<evidence type="ECO:0008006" key="4">
    <source>
        <dbReference type="Google" id="ProtNLM"/>
    </source>
</evidence>
<evidence type="ECO:0000313" key="2">
    <source>
        <dbReference type="EMBL" id="GHC44123.1"/>
    </source>
</evidence>
<dbReference type="AlphaFoldDB" id="A0A918TDM5"/>
<evidence type="ECO:0000256" key="1">
    <source>
        <dbReference type="SAM" id="Phobius"/>
    </source>
</evidence>
<keyword evidence="1" id="KW-0812">Transmembrane</keyword>
<dbReference type="EMBL" id="BMYJ01000001">
    <property type="protein sequence ID" value="GHC44123.1"/>
    <property type="molecule type" value="Genomic_DNA"/>
</dbReference>
<dbReference type="Proteomes" id="UP000638981">
    <property type="component" value="Unassembled WGS sequence"/>
</dbReference>
<dbReference type="Pfam" id="PF11351">
    <property type="entry name" value="GTA_holin_3TM"/>
    <property type="match status" value="1"/>
</dbReference>
<feature type="transmembrane region" description="Helical" evidence="1">
    <location>
        <begin position="70"/>
        <end position="90"/>
    </location>
</feature>
<name>A0A918TDM5_9RHOB</name>
<organism evidence="2 3">
    <name type="scientific">Neogemmobacter tilapiae</name>
    <dbReference type="NCBI Taxonomy" id="875041"/>
    <lineage>
        <taxon>Bacteria</taxon>
        <taxon>Pseudomonadati</taxon>
        <taxon>Pseudomonadota</taxon>
        <taxon>Alphaproteobacteria</taxon>
        <taxon>Rhodobacterales</taxon>
        <taxon>Paracoccaceae</taxon>
        <taxon>Neogemmobacter</taxon>
    </lineage>
</organism>
<sequence>MGLIGRLGNMAALGQAARDVAGVIAGDETKARELDIQAQGAALGQMGAEFGGTGWFDRALNGLNRLPRPLMVFGTLGLFTYAMVDPVGFSFRMEGLNMVPEALWWILGAIVAFYFGARETHYMRGKNPALRPTTPFADNAALEDWRRGGAPHP</sequence>
<protein>
    <recommendedName>
        <fullName evidence="4">Methionine synthase I</fullName>
    </recommendedName>
</protein>
<evidence type="ECO:0000313" key="3">
    <source>
        <dbReference type="Proteomes" id="UP000638981"/>
    </source>
</evidence>
<keyword evidence="3" id="KW-1185">Reference proteome</keyword>
<reference evidence="2" key="2">
    <citation type="submission" date="2020-09" db="EMBL/GenBank/DDBJ databases">
        <authorList>
            <person name="Sun Q."/>
            <person name="Kim S."/>
        </authorList>
    </citation>
    <scope>NUCLEOTIDE SEQUENCE</scope>
    <source>
        <strain evidence="2">KCTC 23310</strain>
    </source>
</reference>
<feature type="transmembrane region" description="Helical" evidence="1">
    <location>
        <begin position="102"/>
        <end position="117"/>
    </location>
</feature>
<keyword evidence="1" id="KW-0472">Membrane</keyword>
<reference evidence="2" key="1">
    <citation type="journal article" date="2014" name="Int. J. Syst. Evol. Microbiol.">
        <title>Complete genome sequence of Corynebacterium casei LMG S-19264T (=DSM 44701T), isolated from a smear-ripened cheese.</title>
        <authorList>
            <consortium name="US DOE Joint Genome Institute (JGI-PGF)"/>
            <person name="Walter F."/>
            <person name="Albersmeier A."/>
            <person name="Kalinowski J."/>
            <person name="Ruckert C."/>
        </authorList>
    </citation>
    <scope>NUCLEOTIDE SEQUENCE</scope>
    <source>
        <strain evidence="2">KCTC 23310</strain>
    </source>
</reference>
<proteinExistence type="predicted"/>
<dbReference type="InterPro" id="IPR021497">
    <property type="entry name" value="GTA_holin_3TM"/>
</dbReference>
<comment type="caution">
    <text evidence="2">The sequence shown here is derived from an EMBL/GenBank/DDBJ whole genome shotgun (WGS) entry which is preliminary data.</text>
</comment>
<accession>A0A918TDM5</accession>